<dbReference type="InterPro" id="IPR050301">
    <property type="entry name" value="NTE"/>
</dbReference>
<protein>
    <submittedName>
        <fullName evidence="6">Patatin-like phospholipase family protein</fullName>
    </submittedName>
</protein>
<dbReference type="RefSeq" id="WP_225699426.1">
    <property type="nucleotide sequence ID" value="NZ_JAIXNE010000006.1"/>
</dbReference>
<keyword evidence="7" id="KW-1185">Reference proteome</keyword>
<dbReference type="AlphaFoldDB" id="A0A9X1HY36"/>
<feature type="active site" description="Proton acceptor" evidence="4">
    <location>
        <position position="160"/>
    </location>
</feature>
<gene>
    <name evidence="6" type="ORF">LDX50_27090</name>
</gene>
<dbReference type="InterPro" id="IPR016035">
    <property type="entry name" value="Acyl_Trfase/lysoPLipase"/>
</dbReference>
<name>A0A9X1HY36_9BACT</name>
<dbReference type="InterPro" id="IPR002641">
    <property type="entry name" value="PNPLA_dom"/>
</dbReference>
<dbReference type="PANTHER" id="PTHR14226:SF76">
    <property type="entry name" value="NTE FAMILY PROTEIN RSSA"/>
    <property type="match status" value="1"/>
</dbReference>
<dbReference type="Proteomes" id="UP001139409">
    <property type="component" value="Unassembled WGS sequence"/>
</dbReference>
<feature type="short sequence motif" description="DGA/G" evidence="4">
    <location>
        <begin position="160"/>
        <end position="162"/>
    </location>
</feature>
<dbReference type="Pfam" id="PF01734">
    <property type="entry name" value="Patatin"/>
    <property type="match status" value="1"/>
</dbReference>
<dbReference type="PANTHER" id="PTHR14226">
    <property type="entry name" value="NEUROPATHY TARGET ESTERASE/SWISS CHEESE D.MELANOGASTER"/>
    <property type="match status" value="1"/>
</dbReference>
<evidence type="ECO:0000256" key="1">
    <source>
        <dbReference type="ARBA" id="ARBA00022801"/>
    </source>
</evidence>
<evidence type="ECO:0000256" key="2">
    <source>
        <dbReference type="ARBA" id="ARBA00022963"/>
    </source>
</evidence>
<dbReference type="SUPFAM" id="SSF52151">
    <property type="entry name" value="FabD/lysophospholipase-like"/>
    <property type="match status" value="1"/>
</dbReference>
<dbReference type="PROSITE" id="PS51635">
    <property type="entry name" value="PNPLA"/>
    <property type="match status" value="1"/>
</dbReference>
<keyword evidence="3 4" id="KW-0443">Lipid metabolism</keyword>
<evidence type="ECO:0000259" key="5">
    <source>
        <dbReference type="PROSITE" id="PS51635"/>
    </source>
</evidence>
<comment type="caution">
    <text evidence="6">The sequence shown here is derived from an EMBL/GenBank/DDBJ whole genome shotgun (WGS) entry which is preliminary data.</text>
</comment>
<organism evidence="6 7">
    <name type="scientific">Fulvivirga sedimenti</name>
    <dbReference type="NCBI Taxonomy" id="2879465"/>
    <lineage>
        <taxon>Bacteria</taxon>
        <taxon>Pseudomonadati</taxon>
        <taxon>Bacteroidota</taxon>
        <taxon>Cytophagia</taxon>
        <taxon>Cytophagales</taxon>
        <taxon>Fulvivirgaceae</taxon>
        <taxon>Fulvivirga</taxon>
    </lineage>
</organism>
<keyword evidence="2 4" id="KW-0442">Lipid degradation</keyword>
<keyword evidence="1 4" id="KW-0378">Hydrolase</keyword>
<dbReference type="EMBL" id="JAIXNE010000006">
    <property type="protein sequence ID" value="MCA6078569.1"/>
    <property type="molecule type" value="Genomic_DNA"/>
</dbReference>
<accession>A0A9X1HY36</accession>
<feature type="active site" description="Nucleophile" evidence="4">
    <location>
        <position position="46"/>
    </location>
</feature>
<comment type="caution">
    <text evidence="4">Lacks conserved residue(s) required for the propagation of feature annotation.</text>
</comment>
<evidence type="ECO:0000256" key="4">
    <source>
        <dbReference type="PROSITE-ProRule" id="PRU01161"/>
    </source>
</evidence>
<evidence type="ECO:0000313" key="7">
    <source>
        <dbReference type="Proteomes" id="UP001139409"/>
    </source>
</evidence>
<evidence type="ECO:0000313" key="6">
    <source>
        <dbReference type="EMBL" id="MCA6078569.1"/>
    </source>
</evidence>
<dbReference type="Gene3D" id="3.40.1090.10">
    <property type="entry name" value="Cytosolic phospholipase A2 catalytic domain"/>
    <property type="match status" value="2"/>
</dbReference>
<proteinExistence type="predicted"/>
<dbReference type="GO" id="GO:0016787">
    <property type="term" value="F:hydrolase activity"/>
    <property type="evidence" value="ECO:0007669"/>
    <property type="project" value="UniProtKB-UniRule"/>
</dbReference>
<dbReference type="GO" id="GO:0016042">
    <property type="term" value="P:lipid catabolic process"/>
    <property type="evidence" value="ECO:0007669"/>
    <property type="project" value="UniProtKB-UniRule"/>
</dbReference>
<feature type="domain" description="PNPLA" evidence="5">
    <location>
        <begin position="13"/>
        <end position="173"/>
    </location>
</feature>
<sequence>MALTELRNKKIALVLSSGGARGVAHIGVIEGLLELGCEISSIAGSSMGAVVGAVYAAGKLPEFKEWITNLDRIDVFRLMDFTLSGQGFVRGEKVFNEMAAFMGERNIEDLPIPFAAVATDITNRREVVFKKGNLYQALRASAAIPSVVKPVWVNGNQHVDGGVMNPIPIQHIARFQDDLLVVSDVNADLPVSPAMRREATNENRRWASFLENWKISKDGESKDKETDKALSYFDLVARSVDLMQDRISDFIIQTMKPDLVIRISRYTCSTFEFHRSESLIKCGRQQLLSTLENDIPGTE</sequence>
<reference evidence="6" key="1">
    <citation type="submission" date="2021-09" db="EMBL/GenBank/DDBJ databases">
        <title>Fulvivirga sp. isolated from coastal sediment.</title>
        <authorList>
            <person name="Yu H."/>
        </authorList>
    </citation>
    <scope>NUCLEOTIDE SEQUENCE</scope>
    <source>
        <strain evidence="6">1062</strain>
    </source>
</reference>
<feature type="short sequence motif" description="GXSXG" evidence="4">
    <location>
        <begin position="44"/>
        <end position="48"/>
    </location>
</feature>
<evidence type="ECO:0000256" key="3">
    <source>
        <dbReference type="ARBA" id="ARBA00023098"/>
    </source>
</evidence>